<dbReference type="GO" id="GO:0008270">
    <property type="term" value="F:zinc ion binding"/>
    <property type="evidence" value="ECO:0007669"/>
    <property type="project" value="UniProtKB-KW"/>
</dbReference>
<dbReference type="GO" id="GO:0003964">
    <property type="term" value="F:RNA-directed DNA polymerase activity"/>
    <property type="evidence" value="ECO:0007669"/>
    <property type="project" value="UniProtKB-KW"/>
</dbReference>
<keyword evidence="4" id="KW-0695">RNA-directed DNA polymerase</keyword>
<accession>A0A8J5MN11</accession>
<comment type="caution">
    <text evidence="4">The sequence shown here is derived from an EMBL/GenBank/DDBJ whole genome shotgun (WGS) entry which is preliminary data.</text>
</comment>
<evidence type="ECO:0000256" key="1">
    <source>
        <dbReference type="PROSITE-ProRule" id="PRU00047"/>
    </source>
</evidence>
<dbReference type="InterPro" id="IPR001878">
    <property type="entry name" value="Znf_CCHC"/>
</dbReference>
<reference evidence="4" key="1">
    <citation type="journal article" date="2021" name="Sci. Adv.">
        <title>The American lobster genome reveals insights on longevity, neural, and immune adaptations.</title>
        <authorList>
            <person name="Polinski J.M."/>
            <person name="Zimin A.V."/>
            <person name="Clark K.F."/>
            <person name="Kohn A.B."/>
            <person name="Sadowski N."/>
            <person name="Timp W."/>
            <person name="Ptitsyn A."/>
            <person name="Khanna P."/>
            <person name="Romanova D.Y."/>
            <person name="Williams P."/>
            <person name="Greenwood S.J."/>
            <person name="Moroz L.L."/>
            <person name="Walt D.R."/>
            <person name="Bodnar A.G."/>
        </authorList>
    </citation>
    <scope>NUCLEOTIDE SEQUENCE</scope>
    <source>
        <strain evidence="4">GMGI-L3</strain>
    </source>
</reference>
<feature type="region of interest" description="Disordered" evidence="2">
    <location>
        <begin position="294"/>
        <end position="316"/>
    </location>
</feature>
<keyword evidence="1" id="KW-0863">Zinc-finger</keyword>
<evidence type="ECO:0000313" key="4">
    <source>
        <dbReference type="EMBL" id="KAG7157446.1"/>
    </source>
</evidence>
<keyword evidence="5" id="KW-1185">Reference proteome</keyword>
<keyword evidence="1" id="KW-0479">Metal-binding</keyword>
<dbReference type="GO" id="GO:0003676">
    <property type="term" value="F:nucleic acid binding"/>
    <property type="evidence" value="ECO:0007669"/>
    <property type="project" value="InterPro"/>
</dbReference>
<dbReference type="SUPFAM" id="SSF57756">
    <property type="entry name" value="Retrovirus zinc finger-like domains"/>
    <property type="match status" value="1"/>
</dbReference>
<name>A0A8J5MN11_HOMAM</name>
<dbReference type="InterPro" id="IPR036875">
    <property type="entry name" value="Znf_CCHC_sf"/>
</dbReference>
<evidence type="ECO:0000313" key="5">
    <source>
        <dbReference type="Proteomes" id="UP000747542"/>
    </source>
</evidence>
<keyword evidence="1" id="KW-0862">Zinc</keyword>
<dbReference type="PROSITE" id="PS50158">
    <property type="entry name" value="ZF_CCHC"/>
    <property type="match status" value="1"/>
</dbReference>
<keyword evidence="4" id="KW-0808">Transferase</keyword>
<organism evidence="4 5">
    <name type="scientific">Homarus americanus</name>
    <name type="common">American lobster</name>
    <dbReference type="NCBI Taxonomy" id="6706"/>
    <lineage>
        <taxon>Eukaryota</taxon>
        <taxon>Metazoa</taxon>
        <taxon>Ecdysozoa</taxon>
        <taxon>Arthropoda</taxon>
        <taxon>Crustacea</taxon>
        <taxon>Multicrustacea</taxon>
        <taxon>Malacostraca</taxon>
        <taxon>Eumalacostraca</taxon>
        <taxon>Eucarida</taxon>
        <taxon>Decapoda</taxon>
        <taxon>Pleocyemata</taxon>
        <taxon>Astacidea</taxon>
        <taxon>Nephropoidea</taxon>
        <taxon>Nephropidae</taxon>
        <taxon>Homarus</taxon>
    </lineage>
</organism>
<evidence type="ECO:0000256" key="2">
    <source>
        <dbReference type="SAM" id="MobiDB-lite"/>
    </source>
</evidence>
<proteinExistence type="predicted"/>
<dbReference type="EMBL" id="JAHLQT010037514">
    <property type="protein sequence ID" value="KAG7157446.1"/>
    <property type="molecule type" value="Genomic_DNA"/>
</dbReference>
<gene>
    <name evidence="4" type="ORF">Hamer_G005883</name>
</gene>
<protein>
    <submittedName>
        <fullName evidence="4">Putative RNA-directed DNA polymerase from mobile element jockey-like 73</fullName>
    </submittedName>
</protein>
<feature type="compositionally biased region" description="Polar residues" evidence="2">
    <location>
        <begin position="306"/>
        <end position="316"/>
    </location>
</feature>
<evidence type="ECO:0000259" key="3">
    <source>
        <dbReference type="PROSITE" id="PS50158"/>
    </source>
</evidence>
<dbReference type="AlphaFoldDB" id="A0A8J5MN11"/>
<keyword evidence="4" id="KW-0548">Nucleotidyltransferase</keyword>
<dbReference type="Proteomes" id="UP000747542">
    <property type="component" value="Unassembled WGS sequence"/>
</dbReference>
<sequence>MQTAATPDSPKTLSEVTNQNGKTVKQVLLDPEEKTTEVALLRYTLELPTEAITKHPKVIKAERCVTSQGKAQMRQVLLNTKGTAPEELDLGNWRIYKMRPFVPEPLRCYKCQEFGHHQSKCYKKGGRLDPVAHWEVDAEMTSDHFAKFTTLRVEILIPPPRPPPAGSNYEPTEGIDQLNRTPLMPYNTQQRKEYQKQILQNKHHKDYWFYTDEDSHRKTAQNFTPPPATSREANRLAEHFEKRSSPVQLLSEIRLHLQQVQLEREVVRQALEQTDNTGCLFTIEETRRARETNIDTAPGSDGITFSLLSNTGPAGN</sequence>
<feature type="domain" description="CCHC-type" evidence="3">
    <location>
        <begin position="107"/>
        <end position="121"/>
    </location>
</feature>